<feature type="transmembrane region" description="Helical" evidence="13">
    <location>
        <begin position="417"/>
        <end position="436"/>
    </location>
</feature>
<evidence type="ECO:0000256" key="8">
    <source>
        <dbReference type="ARBA" id="ARBA00022692"/>
    </source>
</evidence>
<evidence type="ECO:0000256" key="6">
    <source>
        <dbReference type="ARBA" id="ARBA00022676"/>
    </source>
</evidence>
<dbReference type="PANTHER" id="PTHR12886:SF0">
    <property type="entry name" value="GPI MANNOSYLTRANSFERASE 1"/>
    <property type="match status" value="1"/>
</dbReference>
<feature type="transmembrane region" description="Helical" evidence="13">
    <location>
        <begin position="383"/>
        <end position="405"/>
    </location>
</feature>
<name>A0A8H7Q4R7_9FUNG</name>
<evidence type="ECO:0000256" key="4">
    <source>
        <dbReference type="ARBA" id="ARBA00013797"/>
    </source>
</evidence>
<dbReference type="OrthoDB" id="1741594at2759"/>
<dbReference type="GO" id="GO:1990529">
    <property type="term" value="C:glycosylphosphatidylinositol-mannosyltransferase I complex"/>
    <property type="evidence" value="ECO:0007669"/>
    <property type="project" value="TreeGrafter"/>
</dbReference>
<keyword evidence="16" id="KW-1185">Reference proteome</keyword>
<keyword evidence="10 13" id="KW-1133">Transmembrane helix</keyword>
<evidence type="ECO:0000256" key="12">
    <source>
        <dbReference type="ARBA" id="ARBA00025399"/>
    </source>
</evidence>
<keyword evidence="6 13" id="KW-0328">Glycosyltransferase</keyword>
<evidence type="ECO:0000256" key="5">
    <source>
        <dbReference type="ARBA" id="ARBA00022502"/>
    </source>
</evidence>
<evidence type="ECO:0000256" key="7">
    <source>
        <dbReference type="ARBA" id="ARBA00022679"/>
    </source>
</evidence>
<accession>A0A8H7Q4R7</accession>
<evidence type="ECO:0000313" key="16">
    <source>
        <dbReference type="Proteomes" id="UP000612746"/>
    </source>
</evidence>
<protein>
    <recommendedName>
        <fullName evidence="4 13">GPI mannosyltransferase 1</fullName>
        <ecNumber evidence="13">2.4.1.-</ecNumber>
    </recommendedName>
    <alternativeName>
        <fullName evidence="13">GPI mannosyltransferase I</fullName>
    </alternativeName>
</protein>
<dbReference type="EMBL" id="JAEPRA010000005">
    <property type="protein sequence ID" value="KAG2185500.1"/>
    <property type="molecule type" value="Genomic_DNA"/>
</dbReference>
<feature type="transmembrane region" description="Helical" evidence="13">
    <location>
        <begin position="258"/>
        <end position="279"/>
    </location>
</feature>
<keyword evidence="11 13" id="KW-0472">Membrane</keyword>
<evidence type="ECO:0000256" key="9">
    <source>
        <dbReference type="ARBA" id="ARBA00022824"/>
    </source>
</evidence>
<feature type="compositionally biased region" description="Polar residues" evidence="14">
    <location>
        <begin position="463"/>
        <end position="475"/>
    </location>
</feature>
<evidence type="ECO:0000256" key="13">
    <source>
        <dbReference type="RuleBase" id="RU365064"/>
    </source>
</evidence>
<dbReference type="AlphaFoldDB" id="A0A8H7Q4R7"/>
<evidence type="ECO:0000256" key="11">
    <source>
        <dbReference type="ARBA" id="ARBA00023136"/>
    </source>
</evidence>
<feature type="transmembrane region" description="Helical" evidence="13">
    <location>
        <begin position="78"/>
        <end position="101"/>
    </location>
</feature>
<comment type="caution">
    <text evidence="15">The sequence shown here is derived from an EMBL/GenBank/DDBJ whole genome shotgun (WGS) entry which is preliminary data.</text>
</comment>
<reference evidence="15" key="1">
    <citation type="submission" date="2020-12" db="EMBL/GenBank/DDBJ databases">
        <title>Metabolic potential, ecology and presence of endohyphal bacteria is reflected in genomic diversity of Mucoromycotina.</title>
        <authorList>
            <person name="Muszewska A."/>
            <person name="Okrasinska A."/>
            <person name="Steczkiewicz K."/>
            <person name="Drgas O."/>
            <person name="Orlowska M."/>
            <person name="Perlinska-Lenart U."/>
            <person name="Aleksandrzak-Piekarczyk T."/>
            <person name="Szatraj K."/>
            <person name="Zielenkiewicz U."/>
            <person name="Pilsyk S."/>
            <person name="Malc E."/>
            <person name="Mieczkowski P."/>
            <person name="Kruszewska J.S."/>
            <person name="Biernat P."/>
            <person name="Pawlowska J."/>
        </authorList>
    </citation>
    <scope>NUCLEOTIDE SEQUENCE</scope>
    <source>
        <strain evidence="15">WA0000051536</strain>
    </source>
</reference>
<evidence type="ECO:0000256" key="2">
    <source>
        <dbReference type="ARBA" id="ARBA00004687"/>
    </source>
</evidence>
<evidence type="ECO:0000313" key="15">
    <source>
        <dbReference type="EMBL" id="KAG2185500.1"/>
    </source>
</evidence>
<sequence length="484" mass="55733">MALSDVSFRTLWLAAAALRIILLVYGEWQDRHFVVKYTDIDYLVFTDAARHITQGESPYNRATYRYTPLLAMLLTPNIYLFQAFGKCIFVGADLLVGWLLHRILTLRGMPSKRALLYTSLWLLNPMVANISTRGNCESILGCLVLGTMYLLLIRHFYAACACFGLAVHLKIYPVIYAAPFLVLLDEKYGLPVNWPNMLWTYERLRIQVLRLYLDEDEKADDVLAEDDNDRLDNLVDKSSRVLSRALRHGLMFLSPTRVSFAVVSAAVFFALGGLMYSMYEDQFLECTYFYHVTRKDHRHNFSVWFYHIYLTFGSNEDNILGLLTFFPQLVLVMASGFAFGKDIFFACFIQTFLFVTFNKVCTSQYFMWYLCLLPLVLPSTKISFRWLGLCLIVCWVVTQAAWLYFAYHLEFEGENTFFSLWLAGLAFFGSNCWIVVELINNHRFENVFGASGRIRWCWGNGEPKQQPSDASSANNGHMVPPSSL</sequence>
<comment type="similarity">
    <text evidence="3 13">Belongs to the PIGM family.</text>
</comment>
<dbReference type="UniPathway" id="UPA00196"/>
<evidence type="ECO:0000256" key="3">
    <source>
        <dbReference type="ARBA" id="ARBA00011071"/>
    </source>
</evidence>
<dbReference type="GO" id="GO:0051751">
    <property type="term" value="F:alpha-1,4-mannosyltransferase activity"/>
    <property type="evidence" value="ECO:0007669"/>
    <property type="project" value="InterPro"/>
</dbReference>
<gene>
    <name evidence="15" type="ORF">INT44_002293</name>
</gene>
<dbReference type="Proteomes" id="UP000612746">
    <property type="component" value="Unassembled WGS sequence"/>
</dbReference>
<feature type="transmembrane region" description="Helical" evidence="13">
    <location>
        <begin position="352"/>
        <end position="377"/>
    </location>
</feature>
<comment type="function">
    <text evidence="12 13">Mannosyltransferase involved in glycosylphosphatidylinositol-anchor biosynthesis. Transfers the first alpha-1,4-mannose to GlcN-acyl-PI during GPI precursor assembly. Required for cell wall integrity.</text>
</comment>
<dbReference type="Pfam" id="PF05007">
    <property type="entry name" value="Mannosyl_trans"/>
    <property type="match status" value="2"/>
</dbReference>
<organism evidence="15 16">
    <name type="scientific">Umbelopsis vinacea</name>
    <dbReference type="NCBI Taxonomy" id="44442"/>
    <lineage>
        <taxon>Eukaryota</taxon>
        <taxon>Fungi</taxon>
        <taxon>Fungi incertae sedis</taxon>
        <taxon>Mucoromycota</taxon>
        <taxon>Mucoromycotina</taxon>
        <taxon>Umbelopsidomycetes</taxon>
        <taxon>Umbelopsidales</taxon>
        <taxon>Umbelopsidaceae</taxon>
        <taxon>Umbelopsis</taxon>
    </lineage>
</organism>
<dbReference type="InterPro" id="IPR007704">
    <property type="entry name" value="PIG-M"/>
</dbReference>
<keyword evidence="7 13" id="KW-0808">Transferase</keyword>
<proteinExistence type="inferred from homology"/>
<comment type="pathway">
    <text evidence="2 13">Glycolipid biosynthesis; glycosylphosphatidylinositol-anchor biosynthesis.</text>
</comment>
<comment type="subcellular location">
    <subcellularLocation>
        <location evidence="1 13">Endoplasmic reticulum membrane</location>
        <topology evidence="1 13">Multi-pass membrane protein</topology>
    </subcellularLocation>
</comment>
<keyword evidence="5 13" id="KW-0337">GPI-anchor biosynthesis</keyword>
<keyword evidence="8 13" id="KW-0812">Transmembrane</keyword>
<dbReference type="GO" id="GO:0006506">
    <property type="term" value="P:GPI anchor biosynthetic process"/>
    <property type="evidence" value="ECO:0007669"/>
    <property type="project" value="UniProtKB-UniPathway"/>
</dbReference>
<feature type="region of interest" description="Disordered" evidence="14">
    <location>
        <begin position="462"/>
        <end position="484"/>
    </location>
</feature>
<keyword evidence="9 13" id="KW-0256">Endoplasmic reticulum</keyword>
<dbReference type="EC" id="2.4.1.-" evidence="13"/>
<evidence type="ECO:0000256" key="10">
    <source>
        <dbReference type="ARBA" id="ARBA00022989"/>
    </source>
</evidence>
<evidence type="ECO:0000256" key="14">
    <source>
        <dbReference type="SAM" id="MobiDB-lite"/>
    </source>
</evidence>
<evidence type="ECO:0000256" key="1">
    <source>
        <dbReference type="ARBA" id="ARBA00004477"/>
    </source>
</evidence>
<feature type="transmembrane region" description="Helical" evidence="13">
    <location>
        <begin position="319"/>
        <end position="340"/>
    </location>
</feature>
<feature type="transmembrane region" description="Helical" evidence="13">
    <location>
        <begin position="138"/>
        <end position="167"/>
    </location>
</feature>
<dbReference type="PANTHER" id="PTHR12886">
    <property type="entry name" value="PIG-M MANNOSYLTRANSFERASE"/>
    <property type="match status" value="1"/>
</dbReference>
<dbReference type="GO" id="GO:0004376">
    <property type="term" value="F:GPI mannosyltransferase activity"/>
    <property type="evidence" value="ECO:0007669"/>
    <property type="project" value="InterPro"/>
</dbReference>
<dbReference type="GO" id="GO:0005789">
    <property type="term" value="C:endoplasmic reticulum membrane"/>
    <property type="evidence" value="ECO:0007669"/>
    <property type="project" value="UniProtKB-SubCell"/>
</dbReference>